<dbReference type="GO" id="GO:0005840">
    <property type="term" value="C:ribosome"/>
    <property type="evidence" value="ECO:0007669"/>
    <property type="project" value="UniProtKB-KW"/>
</dbReference>
<dbReference type="NCBIfam" id="NF004359">
    <property type="entry name" value="PRK05738.1-3"/>
    <property type="match status" value="1"/>
</dbReference>
<protein>
    <recommendedName>
        <fullName evidence="6">Large ribosomal subunit protein uL23</fullName>
    </recommendedName>
</protein>
<comment type="subunit">
    <text evidence="6">Part of the 50S ribosomal subunit. Contacts protein L29, and trigger factor when it is bound to the ribosome.</text>
</comment>
<keyword evidence="9" id="KW-1185">Reference proteome</keyword>
<organism evidence="8 9">
    <name type="scientific">Marininema mesophilum</name>
    <dbReference type="NCBI Taxonomy" id="1048340"/>
    <lineage>
        <taxon>Bacteria</taxon>
        <taxon>Bacillati</taxon>
        <taxon>Bacillota</taxon>
        <taxon>Bacilli</taxon>
        <taxon>Bacillales</taxon>
        <taxon>Thermoactinomycetaceae</taxon>
        <taxon>Marininema</taxon>
    </lineage>
</organism>
<dbReference type="PROSITE" id="PS00050">
    <property type="entry name" value="RIBOSOMAL_L23"/>
    <property type="match status" value="1"/>
</dbReference>
<dbReference type="STRING" id="1048340.SAMN05444487_107160"/>
<dbReference type="AlphaFoldDB" id="A0A1H2XC59"/>
<evidence type="ECO:0000256" key="4">
    <source>
        <dbReference type="ARBA" id="ARBA00022980"/>
    </source>
</evidence>
<dbReference type="OrthoDB" id="9793353at2"/>
<accession>A0A1H2XC59</accession>
<keyword evidence="2 6" id="KW-0699">rRNA-binding</keyword>
<sequence length="96" mass="11089">MSRDPRDIIRRPLVTEKTTDLMEQNKYAFEVDLRANKSEIKRAIESIFGVKVDQVNTLRVKGKPKRFGRHTGRTSDRKKAIVKLTEDSKGIEIFEG</sequence>
<evidence type="ECO:0000256" key="7">
    <source>
        <dbReference type="RuleBase" id="RU003934"/>
    </source>
</evidence>
<evidence type="ECO:0000256" key="1">
    <source>
        <dbReference type="ARBA" id="ARBA00006700"/>
    </source>
</evidence>
<dbReference type="InterPro" id="IPR012677">
    <property type="entry name" value="Nucleotide-bd_a/b_plait_sf"/>
</dbReference>
<keyword evidence="3 6" id="KW-0694">RNA-binding</keyword>
<evidence type="ECO:0000313" key="8">
    <source>
        <dbReference type="EMBL" id="SDW90407.1"/>
    </source>
</evidence>
<dbReference type="InterPro" id="IPR012678">
    <property type="entry name" value="Ribosomal_uL23/eL15/eS24_sf"/>
</dbReference>
<evidence type="ECO:0000256" key="6">
    <source>
        <dbReference type="HAMAP-Rule" id="MF_01369"/>
    </source>
</evidence>
<evidence type="ECO:0000256" key="3">
    <source>
        <dbReference type="ARBA" id="ARBA00022884"/>
    </source>
</evidence>
<dbReference type="FunFam" id="3.30.70.330:FF:000001">
    <property type="entry name" value="50S ribosomal protein L23"/>
    <property type="match status" value="1"/>
</dbReference>
<keyword evidence="4 6" id="KW-0689">Ribosomal protein</keyword>
<dbReference type="HAMAP" id="MF_01369_B">
    <property type="entry name" value="Ribosomal_uL23_B"/>
    <property type="match status" value="1"/>
</dbReference>
<dbReference type="Pfam" id="PF00276">
    <property type="entry name" value="Ribosomal_L23"/>
    <property type="match status" value="1"/>
</dbReference>
<dbReference type="SUPFAM" id="SSF54189">
    <property type="entry name" value="Ribosomal proteins S24e, L23 and L15e"/>
    <property type="match status" value="1"/>
</dbReference>
<evidence type="ECO:0000256" key="5">
    <source>
        <dbReference type="ARBA" id="ARBA00023274"/>
    </source>
</evidence>
<evidence type="ECO:0000256" key="2">
    <source>
        <dbReference type="ARBA" id="ARBA00022730"/>
    </source>
</evidence>
<reference evidence="8 9" key="1">
    <citation type="submission" date="2016-10" db="EMBL/GenBank/DDBJ databases">
        <authorList>
            <person name="de Groot N.N."/>
        </authorList>
    </citation>
    <scope>NUCLEOTIDE SEQUENCE [LARGE SCALE GENOMIC DNA]</scope>
    <source>
        <strain evidence="8 9">DSM 45610</strain>
    </source>
</reference>
<comment type="similarity">
    <text evidence="1 6 7">Belongs to the universal ribosomal protein uL23 family.</text>
</comment>
<dbReference type="InterPro" id="IPR001014">
    <property type="entry name" value="Ribosomal_uL23_CS"/>
</dbReference>
<dbReference type="InterPro" id="IPR013025">
    <property type="entry name" value="Ribosomal_uL23-like"/>
</dbReference>
<comment type="function">
    <text evidence="6">One of the early assembly proteins it binds 23S rRNA. One of the proteins that surrounds the polypeptide exit tunnel on the outside of the ribosome. Forms the main docking site for trigger factor binding to the ribosome.</text>
</comment>
<dbReference type="EMBL" id="FNNQ01000007">
    <property type="protein sequence ID" value="SDW90407.1"/>
    <property type="molecule type" value="Genomic_DNA"/>
</dbReference>
<gene>
    <name evidence="6" type="primary">rplW</name>
    <name evidence="8" type="ORF">SAMN05444487_107160</name>
</gene>
<dbReference type="NCBIfam" id="NF004363">
    <property type="entry name" value="PRK05738.2-4"/>
    <property type="match status" value="1"/>
</dbReference>
<dbReference type="PANTHER" id="PTHR11620">
    <property type="entry name" value="60S RIBOSOMAL PROTEIN L23A"/>
    <property type="match status" value="1"/>
</dbReference>
<dbReference type="RefSeq" id="WP_091739329.1">
    <property type="nucleotide sequence ID" value="NZ_FNNQ01000007.1"/>
</dbReference>
<dbReference type="GO" id="GO:0003735">
    <property type="term" value="F:structural constituent of ribosome"/>
    <property type="evidence" value="ECO:0007669"/>
    <property type="project" value="InterPro"/>
</dbReference>
<dbReference type="Gene3D" id="3.30.70.330">
    <property type="match status" value="1"/>
</dbReference>
<dbReference type="GO" id="GO:0019843">
    <property type="term" value="F:rRNA binding"/>
    <property type="evidence" value="ECO:0007669"/>
    <property type="project" value="UniProtKB-UniRule"/>
</dbReference>
<dbReference type="GO" id="GO:0006412">
    <property type="term" value="P:translation"/>
    <property type="evidence" value="ECO:0007669"/>
    <property type="project" value="UniProtKB-UniRule"/>
</dbReference>
<evidence type="ECO:0000313" key="9">
    <source>
        <dbReference type="Proteomes" id="UP000198534"/>
    </source>
</evidence>
<keyword evidence="5 6" id="KW-0687">Ribonucleoprotein</keyword>
<proteinExistence type="inferred from homology"/>
<dbReference type="Proteomes" id="UP000198534">
    <property type="component" value="Unassembled WGS sequence"/>
</dbReference>
<dbReference type="GO" id="GO:1990904">
    <property type="term" value="C:ribonucleoprotein complex"/>
    <property type="evidence" value="ECO:0007669"/>
    <property type="project" value="UniProtKB-KW"/>
</dbReference>
<name>A0A1H2XC59_9BACL</name>